<sequence length="69" mass="8265">MIKKFDEFNSKFKFIFGLNSDIEVADALGIRKETYSTRKKRDDIPYEQAIKYCEEKNVDLNWILNIKEN</sequence>
<dbReference type="GO" id="GO:0045892">
    <property type="term" value="P:negative regulation of DNA-templated transcription"/>
    <property type="evidence" value="ECO:0007669"/>
    <property type="project" value="InterPro"/>
</dbReference>
<dbReference type="InterPro" id="IPR010982">
    <property type="entry name" value="Lambda_DNA-bd_dom_sf"/>
</dbReference>
<dbReference type="Pfam" id="PF07022">
    <property type="entry name" value="Phage_CI_repr"/>
    <property type="match status" value="1"/>
</dbReference>
<dbReference type="Proteomes" id="UP001301420">
    <property type="component" value="Chromosome"/>
</dbReference>
<feature type="domain" description="Bacteriophage CI repressor N-terminal" evidence="1">
    <location>
        <begin position="11"/>
        <end position="64"/>
    </location>
</feature>
<evidence type="ECO:0000313" key="2">
    <source>
        <dbReference type="EMBL" id="WPD03381.1"/>
    </source>
</evidence>
<organism evidence="2 3">
    <name type="scientific">Arcobacter cryaerophilus gv. pseudocryaerophilus</name>
    <dbReference type="NCBI Taxonomy" id="2933791"/>
    <lineage>
        <taxon>Bacteria</taxon>
        <taxon>Pseudomonadati</taxon>
        <taxon>Campylobacterota</taxon>
        <taxon>Epsilonproteobacteria</taxon>
        <taxon>Campylobacterales</taxon>
        <taxon>Arcobacteraceae</taxon>
        <taxon>Aliarcobacter</taxon>
    </lineage>
</organism>
<accession>A0AAU0P2J9</accession>
<keyword evidence="3" id="KW-1185">Reference proteome</keyword>
<proteinExistence type="predicted"/>
<dbReference type="InterPro" id="IPR010744">
    <property type="entry name" value="Phage_CI_N"/>
</dbReference>
<dbReference type="EMBL" id="CP129950">
    <property type="protein sequence ID" value="WPD03381.1"/>
    <property type="molecule type" value="Genomic_DNA"/>
</dbReference>
<dbReference type="AlphaFoldDB" id="A0AAU0P2J9"/>
<dbReference type="RefSeq" id="WP_260888732.1">
    <property type="nucleotide sequence ID" value="NZ_CP129950.1"/>
</dbReference>
<evidence type="ECO:0000259" key="1">
    <source>
        <dbReference type="Pfam" id="PF07022"/>
    </source>
</evidence>
<dbReference type="Gene3D" id="1.10.260.40">
    <property type="entry name" value="lambda repressor-like DNA-binding domains"/>
    <property type="match status" value="1"/>
</dbReference>
<protein>
    <submittedName>
        <fullName evidence="2">Helix-turn-helix domain containing protein</fullName>
    </submittedName>
</protein>
<reference evidence="2 3" key="1">
    <citation type="submission" date="2023-06" db="EMBL/GenBank/DDBJ databases">
        <title>Characterization of Arcobacter Isolates from Retail Chicken Sold in Supermarkets in Tbilisi, Georgia.</title>
        <authorList>
            <person name="Riediger M."/>
            <person name="Zautner A.E."/>
        </authorList>
    </citation>
    <scope>NUCLEOTIDE SEQUENCE [LARGE SCALE GENOMIC DNA]</scope>
    <source>
        <strain evidence="2 3">DSM 115972</strain>
    </source>
</reference>
<evidence type="ECO:0000313" key="3">
    <source>
        <dbReference type="Proteomes" id="UP001301420"/>
    </source>
</evidence>
<dbReference type="GO" id="GO:0003677">
    <property type="term" value="F:DNA binding"/>
    <property type="evidence" value="ECO:0007669"/>
    <property type="project" value="InterPro"/>
</dbReference>
<gene>
    <name evidence="2" type="ORF">QUR79_00450</name>
</gene>
<name>A0AAU0P2J9_9BACT</name>